<evidence type="ECO:0000256" key="2">
    <source>
        <dbReference type="ARBA" id="ARBA00023235"/>
    </source>
</evidence>
<evidence type="ECO:0000259" key="3">
    <source>
        <dbReference type="Pfam" id="PF01361"/>
    </source>
</evidence>
<keyword evidence="2" id="KW-0413">Isomerase</keyword>
<dbReference type="PANTHER" id="PTHR35530:SF2">
    <property type="entry name" value="BSL4019 PROTEIN"/>
    <property type="match status" value="1"/>
</dbReference>
<accession>A0A6N6W4E0</accession>
<dbReference type="InterPro" id="IPR004370">
    <property type="entry name" value="4-OT-like_dom"/>
</dbReference>
<dbReference type="Proteomes" id="UP000463700">
    <property type="component" value="Unassembled WGS sequence"/>
</dbReference>
<protein>
    <submittedName>
        <fullName evidence="4">4-oxalocrotonate tautomerase</fullName>
    </submittedName>
</protein>
<comment type="caution">
    <text evidence="4">The sequence shown here is derived from an EMBL/GenBank/DDBJ whole genome shotgun (WGS) entry which is preliminary data.</text>
</comment>
<dbReference type="AlphaFoldDB" id="A0A6N6W4E0"/>
<evidence type="ECO:0000313" key="4">
    <source>
        <dbReference type="EMBL" id="KAE8754634.1"/>
    </source>
</evidence>
<dbReference type="Pfam" id="PF01361">
    <property type="entry name" value="Tautomerase"/>
    <property type="match status" value="1"/>
</dbReference>
<dbReference type="SUPFAM" id="SSF55331">
    <property type="entry name" value="Tautomerase/MIF"/>
    <property type="match status" value="1"/>
</dbReference>
<evidence type="ECO:0000313" key="5">
    <source>
        <dbReference type="Proteomes" id="UP000463700"/>
    </source>
</evidence>
<dbReference type="GO" id="GO:0016853">
    <property type="term" value="F:isomerase activity"/>
    <property type="evidence" value="ECO:0007669"/>
    <property type="project" value="UniProtKB-KW"/>
</dbReference>
<organism evidence="4 5">
    <name type="scientific">Paraburkholderia madseniana</name>
    <dbReference type="NCBI Taxonomy" id="2599607"/>
    <lineage>
        <taxon>Bacteria</taxon>
        <taxon>Pseudomonadati</taxon>
        <taxon>Pseudomonadota</taxon>
        <taxon>Betaproteobacteria</taxon>
        <taxon>Burkholderiales</taxon>
        <taxon>Burkholderiaceae</taxon>
        <taxon>Paraburkholderia</taxon>
    </lineage>
</organism>
<evidence type="ECO:0000256" key="1">
    <source>
        <dbReference type="ARBA" id="ARBA00006723"/>
    </source>
</evidence>
<dbReference type="EMBL" id="VOSW01000117">
    <property type="protein sequence ID" value="KAE8754634.1"/>
    <property type="molecule type" value="Genomic_DNA"/>
</dbReference>
<proteinExistence type="inferred from homology"/>
<dbReference type="OrthoDB" id="8527422at2"/>
<gene>
    <name evidence="4" type="ORF">FSO04_38620</name>
</gene>
<dbReference type="Gene3D" id="3.30.429.10">
    <property type="entry name" value="Macrophage Migration Inhibitory Factor"/>
    <property type="match status" value="1"/>
</dbReference>
<dbReference type="InterPro" id="IPR014347">
    <property type="entry name" value="Tautomerase/MIF_sf"/>
</dbReference>
<sequence length="62" mass="7067">MPIVRIELSPGRTHEQKAKYVEEVTRLTSEVLKCPVESVDVMFIEIPPADWAHAGKFYAQPK</sequence>
<name>A0A6N6W4E0_9BURK</name>
<comment type="similarity">
    <text evidence="1">Belongs to the 4-oxalocrotonate tautomerase family.</text>
</comment>
<feature type="domain" description="4-oxalocrotonate tautomerase-like" evidence="3">
    <location>
        <begin position="2"/>
        <end position="56"/>
    </location>
</feature>
<dbReference type="NCBIfam" id="NF001966">
    <property type="entry name" value="PRK00745.1"/>
    <property type="match status" value="1"/>
</dbReference>
<reference evidence="4 5" key="1">
    <citation type="journal article" date="2020" name="Int. J. Syst. Evol. Microbiol.">
        <title>Paraburkholderia madseniana sp. nov., a phenolic acid-degrading bacterium isolated from acidic forest soil.</title>
        <authorList>
            <person name="Wilhelm R.C."/>
            <person name="Murphy S.J.L."/>
            <person name="Feriancek N.M."/>
            <person name="Karasz D.C."/>
            <person name="DeRito C.M."/>
            <person name="Newman J.D."/>
            <person name="Buckley D.H."/>
        </authorList>
    </citation>
    <scope>NUCLEOTIDE SEQUENCE [LARGE SCALE GENOMIC DNA]</scope>
    <source>
        <strain evidence="4 5">RP11</strain>
    </source>
</reference>
<dbReference type="PANTHER" id="PTHR35530">
    <property type="entry name" value="TAUTOMERASE-RELATED"/>
    <property type="match status" value="1"/>
</dbReference>